<feature type="transmembrane region" description="Helical" evidence="2">
    <location>
        <begin position="352"/>
        <end position="372"/>
    </location>
</feature>
<sequence>MYSTVEQIRILLGSRIQDFANKEIGLINESDIFGACIRRNLDKTQLERMKDHVESDFNKYKIEIIREPQLKNIIAEAKKSSRYKSLIEKRAGNKNSALNDAVAWFYVNNRRGGKITEFSDVKCWFLHNSYKTDYESNLGVKIHDRNTISANELLTLLWLTNPSQNNVDSNLVAKGGLATYIAKYRSVKMPTNEVIVRINEKVKTALKYGKVEQKDVYAIGIRMSEGHFTNNEIEELIKLPDEEFISKTKELSKQDEEMKMLLNSREKEISDIKSIVQTLSENNESLKKENAQIKYDFAMQDYNKRKEDDIKQRISVIRKKSNKYSAIYILFVIFIIILWFVNYMYIQYLNAITTTIISFSLMFIPLVIIRFIEHKFILQCLKHTFSKKYRIKTQRQYEREYEKSHEKPINANYGN</sequence>
<accession>A0A5J4QEN9</accession>
<organism evidence="3">
    <name type="scientific">termite gut metagenome</name>
    <dbReference type="NCBI Taxonomy" id="433724"/>
    <lineage>
        <taxon>unclassified sequences</taxon>
        <taxon>metagenomes</taxon>
        <taxon>organismal metagenomes</taxon>
    </lineage>
</organism>
<keyword evidence="1" id="KW-0175">Coiled coil</keyword>
<dbReference type="EMBL" id="SNRY01003808">
    <property type="protein sequence ID" value="KAA6319669.1"/>
    <property type="molecule type" value="Genomic_DNA"/>
</dbReference>
<keyword evidence="2" id="KW-0472">Membrane</keyword>
<proteinExistence type="predicted"/>
<keyword evidence="2" id="KW-1133">Transmembrane helix</keyword>
<keyword evidence="2" id="KW-0812">Transmembrane</keyword>
<evidence type="ECO:0000256" key="2">
    <source>
        <dbReference type="SAM" id="Phobius"/>
    </source>
</evidence>
<evidence type="ECO:0000256" key="1">
    <source>
        <dbReference type="SAM" id="Coils"/>
    </source>
</evidence>
<protein>
    <submittedName>
        <fullName evidence="3">Uncharacterized protein</fullName>
    </submittedName>
</protein>
<dbReference type="AlphaFoldDB" id="A0A5J4QEN9"/>
<gene>
    <name evidence="3" type="ORF">EZS27_030467</name>
</gene>
<feature type="transmembrane region" description="Helical" evidence="2">
    <location>
        <begin position="326"/>
        <end position="346"/>
    </location>
</feature>
<feature type="coiled-coil region" evidence="1">
    <location>
        <begin position="269"/>
        <end position="296"/>
    </location>
</feature>
<evidence type="ECO:0000313" key="3">
    <source>
        <dbReference type="EMBL" id="KAA6319669.1"/>
    </source>
</evidence>
<comment type="caution">
    <text evidence="3">The sequence shown here is derived from an EMBL/GenBank/DDBJ whole genome shotgun (WGS) entry which is preliminary data.</text>
</comment>
<reference evidence="3" key="1">
    <citation type="submission" date="2019-03" db="EMBL/GenBank/DDBJ databases">
        <title>Single cell metagenomics reveals metabolic interactions within the superorganism composed of flagellate Streblomastix strix and complex community of Bacteroidetes bacteria on its surface.</title>
        <authorList>
            <person name="Treitli S.C."/>
            <person name="Kolisko M."/>
            <person name="Husnik F."/>
            <person name="Keeling P."/>
            <person name="Hampl V."/>
        </authorList>
    </citation>
    <scope>NUCLEOTIDE SEQUENCE</scope>
    <source>
        <strain evidence="3">STM</strain>
    </source>
</reference>
<name>A0A5J4QEN9_9ZZZZ</name>